<name>A0ABS9Q0D1_9MICO</name>
<dbReference type="Proteomes" id="UP001521931">
    <property type="component" value="Unassembled WGS sequence"/>
</dbReference>
<evidence type="ECO:0000313" key="1">
    <source>
        <dbReference type="EMBL" id="MCG7320817.1"/>
    </source>
</evidence>
<comment type="caution">
    <text evidence="1">The sequence shown here is derived from an EMBL/GenBank/DDBJ whole genome shotgun (WGS) entry which is preliminary data.</text>
</comment>
<dbReference type="Pfam" id="PF04237">
    <property type="entry name" value="YjbR"/>
    <property type="match status" value="1"/>
</dbReference>
<evidence type="ECO:0000313" key="2">
    <source>
        <dbReference type="Proteomes" id="UP001521931"/>
    </source>
</evidence>
<dbReference type="EMBL" id="JAKRCV010000005">
    <property type="protein sequence ID" value="MCG7320817.1"/>
    <property type="molecule type" value="Genomic_DNA"/>
</dbReference>
<proteinExistence type="predicted"/>
<accession>A0ABS9Q0D1</accession>
<dbReference type="PANTHER" id="PTHR35145">
    <property type="entry name" value="CYTOPLASMIC PROTEIN-RELATED"/>
    <property type="match status" value="1"/>
</dbReference>
<dbReference type="GO" id="GO:0003677">
    <property type="term" value="F:DNA binding"/>
    <property type="evidence" value="ECO:0007669"/>
    <property type="project" value="UniProtKB-KW"/>
</dbReference>
<dbReference type="SUPFAM" id="SSF142906">
    <property type="entry name" value="YjbR-like"/>
    <property type="match status" value="1"/>
</dbReference>
<reference evidence="1 2" key="1">
    <citation type="submission" date="2022-02" db="EMBL/GenBank/DDBJ databases">
        <title>Uncovering new skin microbiome diversity through culturing and metagenomics.</title>
        <authorList>
            <person name="Conlan S."/>
            <person name="Deming C."/>
            <person name="Nisc Comparative Sequencing Program N."/>
            <person name="Segre J.A."/>
        </authorList>
    </citation>
    <scope>NUCLEOTIDE SEQUENCE [LARGE SCALE GENOMIC DNA]</scope>
    <source>
        <strain evidence="1 2">ACRQZ</strain>
    </source>
</reference>
<dbReference type="InterPro" id="IPR007351">
    <property type="entry name" value="YjbR"/>
</dbReference>
<organism evidence="1 2">
    <name type="scientific">Arsenicicoccus bolidensis</name>
    <dbReference type="NCBI Taxonomy" id="229480"/>
    <lineage>
        <taxon>Bacteria</taxon>
        <taxon>Bacillati</taxon>
        <taxon>Actinomycetota</taxon>
        <taxon>Actinomycetes</taxon>
        <taxon>Micrococcales</taxon>
        <taxon>Intrasporangiaceae</taxon>
        <taxon>Arsenicicoccus</taxon>
    </lineage>
</organism>
<keyword evidence="1" id="KW-0238">DNA-binding</keyword>
<dbReference type="RefSeq" id="WP_239262065.1">
    <property type="nucleotide sequence ID" value="NZ_DAMCTM010000046.1"/>
</dbReference>
<keyword evidence="2" id="KW-1185">Reference proteome</keyword>
<dbReference type="InterPro" id="IPR058532">
    <property type="entry name" value="YjbR/MT2646/Rv2570-like"/>
</dbReference>
<gene>
    <name evidence="1" type="ORF">MHL29_02765</name>
</gene>
<sequence length="127" mass="14100">MSLDGERLQQTALDVARALPGVTEGHPFTKHLLVIKVAGRVFLIVTEDPDKPIITVKADPDHGAALIRDHEGIQRGRYFDKDHWVSVSPGRSITAGLVQDLVQDSYDLVADQLPGRQRDELRRQEGV</sequence>
<dbReference type="InterPro" id="IPR038056">
    <property type="entry name" value="YjbR-like_sf"/>
</dbReference>
<dbReference type="Gene3D" id="3.90.1150.30">
    <property type="match status" value="1"/>
</dbReference>
<protein>
    <submittedName>
        <fullName evidence="1">MmcQ/YjbR family DNA-binding protein</fullName>
    </submittedName>
</protein>
<dbReference type="PANTHER" id="PTHR35145:SF1">
    <property type="entry name" value="CYTOPLASMIC PROTEIN"/>
    <property type="match status" value="1"/>
</dbReference>